<comment type="caution">
    <text evidence="2">The sequence shown here is derived from an EMBL/GenBank/DDBJ whole genome shotgun (WGS) entry which is preliminary data.</text>
</comment>
<evidence type="ECO:0000256" key="1">
    <source>
        <dbReference type="SAM" id="MobiDB-lite"/>
    </source>
</evidence>
<feature type="region of interest" description="Disordered" evidence="1">
    <location>
        <begin position="42"/>
        <end position="63"/>
    </location>
</feature>
<keyword evidence="3" id="KW-1185">Reference proteome</keyword>
<dbReference type="EMBL" id="CAJVQB010039916">
    <property type="protein sequence ID" value="CAG8827861.1"/>
    <property type="molecule type" value="Genomic_DNA"/>
</dbReference>
<feature type="non-terminal residue" evidence="2">
    <location>
        <position position="1"/>
    </location>
</feature>
<evidence type="ECO:0000313" key="2">
    <source>
        <dbReference type="EMBL" id="CAG8827861.1"/>
    </source>
</evidence>
<name>A0ABN7WDZ8_GIGMA</name>
<gene>
    <name evidence="2" type="ORF">GMARGA_LOCUS29537</name>
</gene>
<reference evidence="2 3" key="1">
    <citation type="submission" date="2021-06" db="EMBL/GenBank/DDBJ databases">
        <authorList>
            <person name="Kallberg Y."/>
            <person name="Tangrot J."/>
            <person name="Rosling A."/>
        </authorList>
    </citation>
    <scope>NUCLEOTIDE SEQUENCE [LARGE SCALE GENOMIC DNA]</scope>
    <source>
        <strain evidence="2 3">120-4 pot B 10/14</strain>
    </source>
</reference>
<sequence length="63" mass="7490">CEQKEINNRDNLLVIEDDSYDLEDDEVAETILNKIMQNAQKLNFNKNSQRYTENSNQTRQRKA</sequence>
<organism evidence="2 3">
    <name type="scientific">Gigaspora margarita</name>
    <dbReference type="NCBI Taxonomy" id="4874"/>
    <lineage>
        <taxon>Eukaryota</taxon>
        <taxon>Fungi</taxon>
        <taxon>Fungi incertae sedis</taxon>
        <taxon>Mucoromycota</taxon>
        <taxon>Glomeromycotina</taxon>
        <taxon>Glomeromycetes</taxon>
        <taxon>Diversisporales</taxon>
        <taxon>Gigasporaceae</taxon>
        <taxon>Gigaspora</taxon>
    </lineage>
</organism>
<proteinExistence type="predicted"/>
<evidence type="ECO:0000313" key="3">
    <source>
        <dbReference type="Proteomes" id="UP000789901"/>
    </source>
</evidence>
<accession>A0ABN7WDZ8</accession>
<protein>
    <submittedName>
        <fullName evidence="2">40054_t:CDS:1</fullName>
    </submittedName>
</protein>
<dbReference type="Proteomes" id="UP000789901">
    <property type="component" value="Unassembled WGS sequence"/>
</dbReference>